<sequence length="110" mass="11995">MVGNANTLIGMGKEPAEVGFFAESESVLEMEGKRLVDFLLLRIVSLQKTMGGDDISRTDVEAKLMADQGMADAVVPLPDDCPGFQICVDCRMYQKAKEAQQLYGVPISNH</sequence>
<gene>
    <name evidence="1" type="ORF">BN890_16560</name>
</gene>
<reference evidence="1 2" key="1">
    <citation type="submission" date="2013-12" db="EMBL/GenBank/DDBJ databases">
        <title>Improved hybrid genome assemblies of Bacteroides xylanisolvens SD CC 1b and Bacteroides xylanisolvens SD CC 2a using Illumina and 454 Sequencing.</title>
        <authorList>
            <person name="Ramaraj T."/>
            <person name="Sundararajan A."/>
            <person name="Mudge J."/>
            <person name="Schilkey F.D."/>
            <person name="Delvecchio V."/>
            <person name="Donlon M."/>
            <person name="Ziemer C."/>
        </authorList>
    </citation>
    <scope>NUCLEOTIDE SEQUENCE [LARGE SCALE GENOMIC DNA]</scope>
</reference>
<name>W6P7S1_9BACE</name>
<evidence type="ECO:0000313" key="1">
    <source>
        <dbReference type="EMBL" id="CDM04082.1"/>
    </source>
</evidence>
<dbReference type="EMBL" id="CBXG010000019">
    <property type="protein sequence ID" value="CDM04082.1"/>
    <property type="molecule type" value="Genomic_DNA"/>
</dbReference>
<protein>
    <submittedName>
        <fullName evidence="1">Uncharacterized protein</fullName>
    </submittedName>
</protein>
<evidence type="ECO:0000313" key="2">
    <source>
        <dbReference type="Proteomes" id="UP000019380"/>
    </source>
</evidence>
<comment type="caution">
    <text evidence="1">The sequence shown here is derived from an EMBL/GenBank/DDBJ whole genome shotgun (WGS) entry which is preliminary data.</text>
</comment>
<proteinExistence type="predicted"/>
<dbReference type="Proteomes" id="UP000019380">
    <property type="component" value="Unassembled WGS sequence"/>
</dbReference>
<accession>W6P7S1</accession>
<dbReference type="AlphaFoldDB" id="W6P7S1"/>
<organism evidence="1 2">
    <name type="scientific">Bacteroides xylanisolvens SD CC 1b</name>
    <dbReference type="NCBI Taxonomy" id="702447"/>
    <lineage>
        <taxon>Bacteria</taxon>
        <taxon>Pseudomonadati</taxon>
        <taxon>Bacteroidota</taxon>
        <taxon>Bacteroidia</taxon>
        <taxon>Bacteroidales</taxon>
        <taxon>Bacteroidaceae</taxon>
        <taxon>Bacteroides</taxon>
    </lineage>
</organism>